<feature type="chain" id="PRO_5028822200" evidence="1">
    <location>
        <begin position="23"/>
        <end position="182"/>
    </location>
</feature>
<dbReference type="RefSeq" id="WP_185888560.1">
    <property type="nucleotide sequence ID" value="NZ_CP060202.1"/>
</dbReference>
<dbReference type="EMBL" id="CP060202">
    <property type="protein sequence ID" value="QNH62654.1"/>
    <property type="molecule type" value="Genomic_DNA"/>
</dbReference>
<feature type="domain" description="DUF4468" evidence="2">
    <location>
        <begin position="31"/>
        <end position="117"/>
    </location>
</feature>
<dbReference type="Pfam" id="PF14730">
    <property type="entry name" value="DUF4468"/>
    <property type="match status" value="1"/>
</dbReference>
<protein>
    <submittedName>
        <fullName evidence="3">DUF4468 domain-containing protein</fullName>
    </submittedName>
</protein>
<sequence length="182" mass="20052">MKKVVLSFLIGGCLSLALTAQAQDTAMPAGYTERVADEEPDQTVLFRRASDWVENHFSYSPKKLISTDAAKGELRAEGTVKVKTTTTSGQLQERPVQFEFVFHTLASGYDYSVGQLRIAPDPKKPDETVPFEEFVAQLAAERTNARTHNDRRVTAQASSLTSEIAMSFRSYMNSRPAAGAVE</sequence>
<dbReference type="InterPro" id="IPR027823">
    <property type="entry name" value="DUF4468"/>
</dbReference>
<dbReference type="AlphaFoldDB" id="A0A7G7W8G1"/>
<evidence type="ECO:0000256" key="1">
    <source>
        <dbReference type="SAM" id="SignalP"/>
    </source>
</evidence>
<evidence type="ECO:0000259" key="2">
    <source>
        <dbReference type="Pfam" id="PF14730"/>
    </source>
</evidence>
<name>A0A7G7W8G1_9BACT</name>
<evidence type="ECO:0000313" key="4">
    <source>
        <dbReference type="Proteomes" id="UP000515489"/>
    </source>
</evidence>
<feature type="signal peptide" evidence="1">
    <location>
        <begin position="1"/>
        <end position="22"/>
    </location>
</feature>
<accession>A0A7G7W8G1</accession>
<dbReference type="KEGG" id="hsk:H4317_02170"/>
<evidence type="ECO:0000313" key="3">
    <source>
        <dbReference type="EMBL" id="QNH62654.1"/>
    </source>
</evidence>
<dbReference type="Proteomes" id="UP000515489">
    <property type="component" value="Chromosome"/>
</dbReference>
<keyword evidence="1" id="KW-0732">Signal</keyword>
<reference evidence="3 4" key="1">
    <citation type="submission" date="2020-08" db="EMBL/GenBank/DDBJ databases">
        <title>Hymenobacter sp. S2-20-2 genome sequencing.</title>
        <authorList>
            <person name="Jin L."/>
        </authorList>
    </citation>
    <scope>NUCLEOTIDE SEQUENCE [LARGE SCALE GENOMIC DNA]</scope>
    <source>
        <strain evidence="3 4">S2-20-2</strain>
    </source>
</reference>
<gene>
    <name evidence="3" type="ORF">H4317_02170</name>
</gene>
<keyword evidence="4" id="KW-1185">Reference proteome</keyword>
<proteinExistence type="predicted"/>
<organism evidence="3 4">
    <name type="scientific">Hymenobacter sediminicola</name>
    <dbReference type="NCBI Taxonomy" id="2761579"/>
    <lineage>
        <taxon>Bacteria</taxon>
        <taxon>Pseudomonadati</taxon>
        <taxon>Bacteroidota</taxon>
        <taxon>Cytophagia</taxon>
        <taxon>Cytophagales</taxon>
        <taxon>Hymenobacteraceae</taxon>
        <taxon>Hymenobacter</taxon>
    </lineage>
</organism>